<organism evidence="1 2">
    <name type="scientific">Vespula maculifrons</name>
    <name type="common">Eastern yellow jacket</name>
    <name type="synonym">Wasp</name>
    <dbReference type="NCBI Taxonomy" id="7453"/>
    <lineage>
        <taxon>Eukaryota</taxon>
        <taxon>Metazoa</taxon>
        <taxon>Ecdysozoa</taxon>
        <taxon>Arthropoda</taxon>
        <taxon>Hexapoda</taxon>
        <taxon>Insecta</taxon>
        <taxon>Pterygota</taxon>
        <taxon>Neoptera</taxon>
        <taxon>Endopterygota</taxon>
        <taxon>Hymenoptera</taxon>
        <taxon>Apocrita</taxon>
        <taxon>Aculeata</taxon>
        <taxon>Vespoidea</taxon>
        <taxon>Vespidae</taxon>
        <taxon>Vespinae</taxon>
        <taxon>Vespula</taxon>
    </lineage>
</organism>
<proteinExistence type="predicted"/>
<dbReference type="EMBL" id="JAYRBN010000063">
    <property type="protein sequence ID" value="KAL2738580.1"/>
    <property type="molecule type" value="Genomic_DNA"/>
</dbReference>
<dbReference type="PANTHER" id="PTHR34651:SF1">
    <property type="entry name" value="SIMILAR TO ENSANGP00000021391"/>
    <property type="match status" value="1"/>
</dbReference>
<protein>
    <submittedName>
        <fullName evidence="1">Uncharacterized protein</fullName>
    </submittedName>
</protein>
<evidence type="ECO:0000313" key="2">
    <source>
        <dbReference type="Proteomes" id="UP001607303"/>
    </source>
</evidence>
<dbReference type="Proteomes" id="UP001607303">
    <property type="component" value="Unassembled WGS sequence"/>
</dbReference>
<evidence type="ECO:0000313" key="1">
    <source>
        <dbReference type="EMBL" id="KAL2738580.1"/>
    </source>
</evidence>
<accession>A0ABD2C172</accession>
<reference evidence="1 2" key="1">
    <citation type="journal article" date="2024" name="Ann. Entomol. Soc. Am.">
        <title>Genomic analyses of the southern and eastern yellowjacket wasps (Hymenoptera: Vespidae) reveal evolutionary signatures of social life.</title>
        <authorList>
            <person name="Catto M.A."/>
            <person name="Caine P.B."/>
            <person name="Orr S.E."/>
            <person name="Hunt B.G."/>
            <person name="Goodisman M.A.D."/>
        </authorList>
    </citation>
    <scope>NUCLEOTIDE SEQUENCE [LARGE SCALE GENOMIC DNA]</scope>
    <source>
        <strain evidence="1">232</strain>
        <tissue evidence="1">Head and thorax</tissue>
    </source>
</reference>
<dbReference type="AlphaFoldDB" id="A0ABD2C172"/>
<gene>
    <name evidence="1" type="ORF">V1477_011939</name>
</gene>
<dbReference type="PANTHER" id="PTHR34651">
    <property type="entry name" value="SIMILAR TO ENSANGP00000021391"/>
    <property type="match status" value="1"/>
</dbReference>
<keyword evidence="2" id="KW-1185">Reference proteome</keyword>
<dbReference type="InterPro" id="IPR029245">
    <property type="entry name" value="DUF4528"/>
</dbReference>
<comment type="caution">
    <text evidence="1">The sequence shown here is derived from an EMBL/GenBank/DDBJ whole genome shotgun (WGS) entry which is preliminary data.</text>
</comment>
<dbReference type="Pfam" id="PF15031">
    <property type="entry name" value="DUF4528"/>
    <property type="match status" value="1"/>
</dbReference>
<name>A0ABD2C172_VESMC</name>
<sequence>MSIRQPRLRGPIFTDPTNDIYKVSLMENEWRKYRQLCKRSWACRVMHSTRTRASEPDCRCMYLLSRPWRTDKPKRETQEDAYFLEILDSLKGSPEGMIAKRSRNVLKAFLLPRTDNRRGIFFQRDKPLASEVLTNYLLQTREPPWTSYFVKYADVVNDQRGMSHFNWSVANSNYHVLRTGCFPYIKYHCTRRPRQDLSTDDKFFKAIKILNLGIPTLMYGLAATFLIRHREIVKTPRGDITIYFLLPEDKGSLY</sequence>